<dbReference type="InterPro" id="IPR036866">
    <property type="entry name" value="RibonucZ/Hydroxyglut_hydro"/>
</dbReference>
<dbReference type="eggNOG" id="COG2220">
    <property type="taxonomic scope" value="Bacteria"/>
</dbReference>
<dbReference type="AlphaFoldDB" id="A0A1U9Z7B7"/>
<dbReference type="GO" id="GO:0005737">
    <property type="term" value="C:cytoplasm"/>
    <property type="evidence" value="ECO:0007669"/>
    <property type="project" value="TreeGrafter"/>
</dbReference>
<dbReference type="SUPFAM" id="SSF56281">
    <property type="entry name" value="Metallo-hydrolase/oxidoreductase"/>
    <property type="match status" value="1"/>
</dbReference>
<dbReference type="Pfam" id="PF12706">
    <property type="entry name" value="Lactamase_B_2"/>
    <property type="match status" value="1"/>
</dbReference>
<keyword evidence="2" id="KW-0378">Hydrolase</keyword>
<reference evidence="2 3" key="1">
    <citation type="submission" date="2017-03" db="EMBL/GenBank/DDBJ databases">
        <title>Foreign affairs: Plasmid Transfer between Roseobacters and Rhizobia.</title>
        <authorList>
            <person name="Bartling P."/>
            <person name="Bunk B."/>
            <person name="Overmann J."/>
            <person name="Brinkmann H."/>
            <person name="Petersen J."/>
        </authorList>
    </citation>
    <scope>NUCLEOTIDE SEQUENCE [LARGE SCALE GENOMIC DNA]</scope>
    <source>
        <strain evidence="2 3">MACL11</strain>
    </source>
</reference>
<keyword evidence="3" id="KW-1185">Reference proteome</keyword>
<dbReference type="KEGG" id="mmed:Mame_04226"/>
<protein>
    <submittedName>
        <fullName evidence="2">Metal-dependent hydrolase</fullName>
    </submittedName>
</protein>
<name>A0A1U9Z7B7_9HYPH</name>
<dbReference type="STRING" id="1122214.Mame_04226"/>
<dbReference type="Gene3D" id="3.60.15.10">
    <property type="entry name" value="Ribonuclease Z/Hydroxyacylglutathione hydrolase-like"/>
    <property type="match status" value="1"/>
</dbReference>
<dbReference type="Proteomes" id="UP000191135">
    <property type="component" value="Chromosome"/>
</dbReference>
<accession>A0A1U9Z7B7</accession>
<dbReference type="EMBL" id="CP020330">
    <property type="protein sequence ID" value="AQZ53520.1"/>
    <property type="molecule type" value="Genomic_DNA"/>
</dbReference>
<evidence type="ECO:0000259" key="1">
    <source>
        <dbReference type="Pfam" id="PF12706"/>
    </source>
</evidence>
<dbReference type="PANTHER" id="PTHR15032:SF4">
    <property type="entry name" value="N-ACYL-PHOSPHATIDYLETHANOLAMINE-HYDROLYZING PHOSPHOLIPASE D"/>
    <property type="match status" value="1"/>
</dbReference>
<feature type="domain" description="Metallo-beta-lactamase" evidence="1">
    <location>
        <begin position="94"/>
        <end position="294"/>
    </location>
</feature>
<sequence length="340" mass="37756">MIPVRTVLQSKNRYYTGPKSDHFDGKLFFNPDGMNPPGFREVIKWQINNKKSLWPKQVECAFTPAKPDERVTGDAMRVTMIGHATLLIQVAGINILTDPIYTERASPFEVAGPKRVCAPGIPFEDLPPIDVALVTHNHYDHLSLPTLARLHEAHKPRIVTPLGNDTIIRSKVREADITVLDWGAQAPLPGGLRVFAEPCHHWSARGVADRRMALWAAFVIETPAGLIYHIGDTGFHEGRNYEAAAKKYGGFRLANLPIGAYEPRYFMKNEHQDPVEAVSGYELCNAAYACGHHFGTFQLTDEGRDDPVKLLKSALADAGIAEDKFRPLEPGEAFDVPETD</sequence>
<dbReference type="PANTHER" id="PTHR15032">
    <property type="entry name" value="N-ACYL-PHOSPHATIDYLETHANOLAMINE-HYDROLYZING PHOSPHOLIPASE D"/>
    <property type="match status" value="1"/>
</dbReference>
<dbReference type="OrthoDB" id="9805728at2"/>
<dbReference type="GO" id="GO:0016787">
    <property type="term" value="F:hydrolase activity"/>
    <property type="evidence" value="ECO:0007669"/>
    <property type="project" value="UniProtKB-KW"/>
</dbReference>
<organism evidence="2 3">
    <name type="scientific">Martelella mediterranea DSM 17316</name>
    <dbReference type="NCBI Taxonomy" id="1122214"/>
    <lineage>
        <taxon>Bacteria</taxon>
        <taxon>Pseudomonadati</taxon>
        <taxon>Pseudomonadota</taxon>
        <taxon>Alphaproteobacteria</taxon>
        <taxon>Hyphomicrobiales</taxon>
        <taxon>Aurantimonadaceae</taxon>
        <taxon>Martelella</taxon>
    </lineage>
</organism>
<proteinExistence type="predicted"/>
<evidence type="ECO:0000313" key="2">
    <source>
        <dbReference type="EMBL" id="AQZ53520.1"/>
    </source>
</evidence>
<gene>
    <name evidence="2" type="ORF">Mame_04226</name>
</gene>
<evidence type="ECO:0000313" key="3">
    <source>
        <dbReference type="Proteomes" id="UP000191135"/>
    </source>
</evidence>
<dbReference type="InterPro" id="IPR001279">
    <property type="entry name" value="Metallo-B-lactamas"/>
</dbReference>
<dbReference type="RefSeq" id="WP_018064427.1">
    <property type="nucleotide sequence ID" value="NZ_AQWH01000007.1"/>
</dbReference>